<organism evidence="3 4">
    <name type="scientific">Corynebacterium efficiens (strain DSM 44549 / YS-314 / AJ 12310 / JCM 11189 / NBRC 100395)</name>
    <dbReference type="NCBI Taxonomy" id="196164"/>
    <lineage>
        <taxon>Bacteria</taxon>
        <taxon>Bacillati</taxon>
        <taxon>Actinomycetota</taxon>
        <taxon>Actinomycetes</taxon>
        <taxon>Mycobacteriales</taxon>
        <taxon>Corynebacteriaceae</taxon>
        <taxon>Corynebacterium</taxon>
    </lineage>
</organism>
<dbReference type="SMART" id="SM00327">
    <property type="entry name" value="VWA"/>
    <property type="match status" value="1"/>
</dbReference>
<dbReference type="SUPFAM" id="SSF53850">
    <property type="entry name" value="Periplasmic binding protein-like II"/>
    <property type="match status" value="1"/>
</dbReference>
<proteinExistence type="predicted"/>
<feature type="chain" id="PRO_5038674265" description="VWFA domain-containing protein" evidence="1">
    <location>
        <begin position="20"/>
        <end position="531"/>
    </location>
</feature>
<dbReference type="PANTHER" id="PTHR10579">
    <property type="entry name" value="CALCIUM-ACTIVATED CHLORIDE CHANNEL REGULATOR"/>
    <property type="match status" value="1"/>
</dbReference>
<keyword evidence="1" id="KW-0732">Signal</keyword>
<feature type="signal peptide" evidence="1">
    <location>
        <begin position="1"/>
        <end position="19"/>
    </location>
</feature>
<dbReference type="Pfam" id="PF13768">
    <property type="entry name" value="VWA_3"/>
    <property type="match status" value="1"/>
</dbReference>
<dbReference type="Pfam" id="PF13531">
    <property type="entry name" value="SBP_bac_11"/>
    <property type="match status" value="1"/>
</dbReference>
<dbReference type="PANTHER" id="PTHR10579:SF43">
    <property type="entry name" value="ZINC FINGER (C3HC4-TYPE RING FINGER) FAMILY PROTEIN"/>
    <property type="match status" value="1"/>
</dbReference>
<dbReference type="AlphaFoldDB" id="Q8FTM4"/>
<evidence type="ECO:0000259" key="2">
    <source>
        <dbReference type="PROSITE" id="PS50234"/>
    </source>
</evidence>
<dbReference type="Proteomes" id="UP000001409">
    <property type="component" value="Chromosome"/>
</dbReference>
<dbReference type="Gene3D" id="3.40.50.410">
    <property type="entry name" value="von Willebrand factor, type A domain"/>
    <property type="match status" value="1"/>
</dbReference>
<dbReference type="eggNOG" id="COG1840">
    <property type="taxonomic scope" value="Bacteria"/>
</dbReference>
<accession>Q8FTM4</accession>
<dbReference type="SUPFAM" id="SSF53300">
    <property type="entry name" value="vWA-like"/>
    <property type="match status" value="1"/>
</dbReference>
<dbReference type="PROSITE" id="PS51257">
    <property type="entry name" value="PROKAR_LIPOPROTEIN"/>
    <property type="match status" value="1"/>
</dbReference>
<dbReference type="eggNOG" id="COG2304">
    <property type="taxonomic scope" value="Bacteria"/>
</dbReference>
<dbReference type="HOGENOM" id="CLU_029847_1_0_11"/>
<dbReference type="InterPro" id="IPR051266">
    <property type="entry name" value="CLCR"/>
</dbReference>
<keyword evidence="4" id="KW-1185">Reference proteome</keyword>
<reference evidence="3 4" key="1">
    <citation type="journal article" date="2003" name="Genome Res.">
        <title>Comparative complete genome sequence analysis of the amino acid replacements responsible for the thermostability of Corynebacterium efficiens.</title>
        <authorList>
            <person name="Nishio Y."/>
            <person name="Nakamura Y."/>
            <person name="Kawarabayasi Y."/>
            <person name="Usuda Y."/>
            <person name="Kimura E."/>
            <person name="Sugimoto S."/>
            <person name="Matsui K."/>
            <person name="Yamagishi A."/>
            <person name="Kikuchi H."/>
            <person name="Ikeo K."/>
            <person name="Gojobori T."/>
        </authorList>
    </citation>
    <scope>NUCLEOTIDE SEQUENCE [LARGE SCALE GENOMIC DNA]</scope>
    <source>
        <strain evidence="4">DSM 44549 / YS-314 / AJ 12310 / JCM 11189 / NBRC 100395</strain>
    </source>
</reference>
<protein>
    <recommendedName>
        <fullName evidence="2">VWFA domain-containing protein</fullName>
    </recommendedName>
</protein>
<evidence type="ECO:0000256" key="1">
    <source>
        <dbReference type="SAM" id="SignalP"/>
    </source>
</evidence>
<dbReference type="InterPro" id="IPR036465">
    <property type="entry name" value="vWFA_dom_sf"/>
</dbReference>
<dbReference type="EMBL" id="BA000035">
    <property type="protein sequence ID" value="BAC18347.1"/>
    <property type="molecule type" value="Genomic_DNA"/>
</dbReference>
<evidence type="ECO:0000313" key="3">
    <source>
        <dbReference type="EMBL" id="BAC18347.1"/>
    </source>
</evidence>
<dbReference type="InterPro" id="IPR002035">
    <property type="entry name" value="VWF_A"/>
</dbReference>
<dbReference type="PROSITE" id="PS50234">
    <property type="entry name" value="VWFA"/>
    <property type="match status" value="1"/>
</dbReference>
<evidence type="ECO:0000313" key="4">
    <source>
        <dbReference type="Proteomes" id="UP000001409"/>
    </source>
</evidence>
<dbReference type="STRING" id="196164.gene:10741952"/>
<name>Q8FTM4_COREF</name>
<feature type="domain" description="VWFA" evidence="2">
    <location>
        <begin position="346"/>
        <end position="527"/>
    </location>
</feature>
<sequence length="531" mass="56648">MMKRLLPLAAMVLSTVFVAGCAQGTDTFTSETAGVPAVVLDDDPLRIVAATELRDLETVVEQAAGELGFAIELEFPGGTLENSERLKQGDFDEDVDATWFATNRYVDLIGASGKLGEATKIATSPVALGVSGDHARRLGWVDRQPTWAEIGSAAASGQLTFGMTDPSTSNSGFSALVSVATAYAGTGQALTLGDVDEVAPELRSFLSGQTMTSGSSGWLKDVFLRDPNRANALINYESVLHTINAEDNAGLRVVVPADGVVSADYPLTPLATADAETNQQVEALADWMLDHPEHLTDTFRRPVDPMAILPPELAQAFVIEQPFPGDRAVTDALISAYNNDLRVPGDTTFVLDVSGSMAGTRMELLRSTMLEMISGEASSLTGDVSLRERENVTIIPFNFSPGEPITATVDEVGGPQRQELVDGVTALQAEGGTGIYDALLRAYEQVEPGASIPSIVLMTDGEQTSGLSFGHFQRLYSELPTEKKRIPVFVILYGEANITEMENLAGLTGGKTFDAMNGGLEEAFKEIRPYQ</sequence>
<dbReference type="KEGG" id="cef:CE1537"/>